<dbReference type="PANTHER" id="PTHR44688">
    <property type="entry name" value="DNA-BINDING TRANSCRIPTIONAL ACTIVATOR DEVR_DOSR"/>
    <property type="match status" value="1"/>
</dbReference>
<dbReference type="GO" id="GO:0006355">
    <property type="term" value="P:regulation of DNA-templated transcription"/>
    <property type="evidence" value="ECO:0007669"/>
    <property type="project" value="InterPro"/>
</dbReference>
<keyword evidence="3" id="KW-0804">Transcription</keyword>
<name>A0A7M2Z0S4_9ACTN</name>
<sequence length="186" mass="19657">MHGDIDRLVPVIVVSGELTIAGWSVGAEELTGLPRREVEGKACWDVLRLRRADGKAICAAECAVHQRALAGTCAIESRALLRPDVAGGREVSVVTMPLDAGSSRMVAHVLIPAPAPGMDGEQAVALSPRQLEVLRHLEAGLATKEIAGELGLSPHTVRNHVQSILRALGVPTRARAINRARSLGLL</sequence>
<dbReference type="InterPro" id="IPR016032">
    <property type="entry name" value="Sig_transdc_resp-reg_C-effctor"/>
</dbReference>
<dbReference type="InterPro" id="IPR000014">
    <property type="entry name" value="PAS"/>
</dbReference>
<evidence type="ECO:0000256" key="1">
    <source>
        <dbReference type="ARBA" id="ARBA00023015"/>
    </source>
</evidence>
<dbReference type="SMART" id="SM00421">
    <property type="entry name" value="HTH_LUXR"/>
    <property type="match status" value="1"/>
</dbReference>
<organism evidence="5 6">
    <name type="scientific">Gaiella occulta</name>
    <dbReference type="NCBI Taxonomy" id="1002870"/>
    <lineage>
        <taxon>Bacteria</taxon>
        <taxon>Bacillati</taxon>
        <taxon>Actinomycetota</taxon>
        <taxon>Thermoleophilia</taxon>
        <taxon>Gaiellales</taxon>
        <taxon>Gaiellaceae</taxon>
        <taxon>Gaiella</taxon>
    </lineage>
</organism>
<dbReference type="PANTHER" id="PTHR44688:SF16">
    <property type="entry name" value="DNA-BINDING TRANSCRIPTIONAL ACTIVATOR DEVR_DOSR"/>
    <property type="match status" value="1"/>
</dbReference>
<accession>A0A7M2Z0S4</accession>
<keyword evidence="6" id="KW-1185">Reference proteome</keyword>
<dbReference type="SUPFAM" id="SSF55785">
    <property type="entry name" value="PYP-like sensor domain (PAS domain)"/>
    <property type="match status" value="1"/>
</dbReference>
<dbReference type="PROSITE" id="PS50043">
    <property type="entry name" value="HTH_LUXR_2"/>
    <property type="match status" value="1"/>
</dbReference>
<dbReference type="PRINTS" id="PR00038">
    <property type="entry name" value="HTHLUXR"/>
</dbReference>
<dbReference type="InterPro" id="IPR035965">
    <property type="entry name" value="PAS-like_dom_sf"/>
</dbReference>
<evidence type="ECO:0000313" key="5">
    <source>
        <dbReference type="EMBL" id="RDI75373.1"/>
    </source>
</evidence>
<evidence type="ECO:0000259" key="4">
    <source>
        <dbReference type="PROSITE" id="PS50043"/>
    </source>
</evidence>
<reference evidence="5 6" key="1">
    <citation type="submission" date="2018-07" db="EMBL/GenBank/DDBJ databases">
        <title>High-quality-draft genome sequence of Gaiella occulta.</title>
        <authorList>
            <person name="Severino R."/>
            <person name="Froufe H.J.C."/>
            <person name="Rainey F.A."/>
            <person name="Barroso C."/>
            <person name="Albuquerque L."/>
            <person name="Lobo-Da-Cunha A."/>
            <person name="Da Costa M.S."/>
            <person name="Egas C."/>
        </authorList>
    </citation>
    <scope>NUCLEOTIDE SEQUENCE [LARGE SCALE GENOMIC DNA]</scope>
    <source>
        <strain evidence="5 6">F2-233</strain>
    </source>
</reference>
<reference evidence="6" key="2">
    <citation type="journal article" date="2019" name="MicrobiologyOpen">
        <title>High-quality draft genome sequence of Gaiella occulta isolated from a 150 meter deep mineral water borehole and comparison with the genome sequences of other deep-branching lineages of the phylum Actinobacteria.</title>
        <authorList>
            <person name="Severino R."/>
            <person name="Froufe H.J.C."/>
            <person name="Barroso C."/>
            <person name="Albuquerque L."/>
            <person name="Lobo-da-Cunha A."/>
            <person name="da Costa M.S."/>
            <person name="Egas C."/>
        </authorList>
    </citation>
    <scope>NUCLEOTIDE SEQUENCE [LARGE SCALE GENOMIC DNA]</scope>
    <source>
        <strain evidence="6">F2-233</strain>
    </source>
</reference>
<dbReference type="Proteomes" id="UP000254134">
    <property type="component" value="Unassembled WGS sequence"/>
</dbReference>
<dbReference type="AlphaFoldDB" id="A0A7M2Z0S4"/>
<evidence type="ECO:0000256" key="2">
    <source>
        <dbReference type="ARBA" id="ARBA00023125"/>
    </source>
</evidence>
<dbReference type="CDD" id="cd06170">
    <property type="entry name" value="LuxR_C_like"/>
    <property type="match status" value="1"/>
</dbReference>
<dbReference type="InterPro" id="IPR000792">
    <property type="entry name" value="Tscrpt_reg_LuxR_C"/>
</dbReference>
<dbReference type="GO" id="GO:0003677">
    <property type="term" value="F:DNA binding"/>
    <property type="evidence" value="ECO:0007669"/>
    <property type="project" value="UniProtKB-KW"/>
</dbReference>
<dbReference type="Gene3D" id="1.10.10.10">
    <property type="entry name" value="Winged helix-like DNA-binding domain superfamily/Winged helix DNA-binding domain"/>
    <property type="match status" value="1"/>
</dbReference>
<keyword evidence="2" id="KW-0238">DNA-binding</keyword>
<evidence type="ECO:0000256" key="3">
    <source>
        <dbReference type="ARBA" id="ARBA00023163"/>
    </source>
</evidence>
<feature type="domain" description="HTH luxR-type" evidence="4">
    <location>
        <begin position="119"/>
        <end position="184"/>
    </location>
</feature>
<dbReference type="SUPFAM" id="SSF46894">
    <property type="entry name" value="C-terminal effector domain of the bipartite response regulators"/>
    <property type="match status" value="1"/>
</dbReference>
<protein>
    <submittedName>
        <fullName evidence="5">Bacterial regulatory protein, luxR family</fullName>
    </submittedName>
</protein>
<comment type="caution">
    <text evidence="5">The sequence shown here is derived from an EMBL/GenBank/DDBJ whole genome shotgun (WGS) entry which is preliminary data.</text>
</comment>
<dbReference type="EMBL" id="QQZY01000002">
    <property type="protein sequence ID" value="RDI75373.1"/>
    <property type="molecule type" value="Genomic_DNA"/>
</dbReference>
<proteinExistence type="predicted"/>
<dbReference type="CDD" id="cd00130">
    <property type="entry name" value="PAS"/>
    <property type="match status" value="1"/>
</dbReference>
<evidence type="ECO:0000313" key="6">
    <source>
        <dbReference type="Proteomes" id="UP000254134"/>
    </source>
</evidence>
<dbReference type="Pfam" id="PF00196">
    <property type="entry name" value="GerE"/>
    <property type="match status" value="1"/>
</dbReference>
<dbReference type="InterPro" id="IPR036388">
    <property type="entry name" value="WH-like_DNA-bd_sf"/>
</dbReference>
<gene>
    <name evidence="5" type="ORF">Gocc_1171</name>
</gene>
<keyword evidence="1" id="KW-0805">Transcription regulation</keyword>